<comment type="caution">
    <text evidence="3">The sequence shown here is derived from an EMBL/GenBank/DDBJ whole genome shotgun (WGS) entry which is preliminary data.</text>
</comment>
<keyword evidence="2" id="KW-0812">Transmembrane</keyword>
<gene>
    <name evidence="3" type="ORF">GJ744_004534</name>
</gene>
<dbReference type="Proteomes" id="UP000606974">
    <property type="component" value="Unassembled WGS sequence"/>
</dbReference>
<protein>
    <submittedName>
        <fullName evidence="3">Uncharacterized protein</fullName>
    </submittedName>
</protein>
<dbReference type="AlphaFoldDB" id="A0A8H7E8D9"/>
<keyword evidence="4" id="KW-1185">Reference proteome</keyword>
<evidence type="ECO:0000313" key="3">
    <source>
        <dbReference type="EMBL" id="KAF7514209.1"/>
    </source>
</evidence>
<keyword evidence="2" id="KW-1133">Transmembrane helix</keyword>
<dbReference type="EMBL" id="JAACFV010000002">
    <property type="protein sequence ID" value="KAF7514209.1"/>
    <property type="molecule type" value="Genomic_DNA"/>
</dbReference>
<organism evidence="3 4">
    <name type="scientific">Endocarpon pusillum</name>
    <dbReference type="NCBI Taxonomy" id="364733"/>
    <lineage>
        <taxon>Eukaryota</taxon>
        <taxon>Fungi</taxon>
        <taxon>Dikarya</taxon>
        <taxon>Ascomycota</taxon>
        <taxon>Pezizomycotina</taxon>
        <taxon>Eurotiomycetes</taxon>
        <taxon>Chaetothyriomycetidae</taxon>
        <taxon>Verrucariales</taxon>
        <taxon>Verrucariaceae</taxon>
        <taxon>Endocarpon</taxon>
    </lineage>
</organism>
<feature type="compositionally biased region" description="Polar residues" evidence="1">
    <location>
        <begin position="75"/>
        <end position="88"/>
    </location>
</feature>
<sequence length="340" mass="37751">MLQTIHFEMRLAFKTCARTPSLASARCRTLSTFPSPQPGNRDNAGAVSRPNSARGGKEFTKLPGAAPPYSPASAQQNSRGSNSTNLVPQTPKAGAVDRPRRSDIPARLLPKAQISPGLTLSPKERLQIEYETRRPPKAPEKPVFKERLLIYHGGLGKTNYIALLRVSTIVAAAFGLVIMAPAYYLHETAPWWTAPLILVVTTGPFFLVRFLARPFVSWIYLILPPYARQSPRTALDYSRNLPQNALLQICFMRATALTGQVEANIADLVPRKGQWPATTFEWVGSRVNGGTWFRRNPTRFFVYQGSGTGKAARDTVPGIWGNVYKRIMRMENEVKVKSSK</sequence>
<evidence type="ECO:0000313" key="4">
    <source>
        <dbReference type="Proteomes" id="UP000606974"/>
    </source>
</evidence>
<dbReference type="OrthoDB" id="2386090at2759"/>
<accession>A0A8H7E8D9</accession>
<name>A0A8H7E8D9_9EURO</name>
<feature type="region of interest" description="Disordered" evidence="1">
    <location>
        <begin position="29"/>
        <end position="102"/>
    </location>
</feature>
<feature type="compositionally biased region" description="Polar residues" evidence="1">
    <location>
        <begin position="29"/>
        <end position="40"/>
    </location>
</feature>
<proteinExistence type="predicted"/>
<evidence type="ECO:0000256" key="1">
    <source>
        <dbReference type="SAM" id="MobiDB-lite"/>
    </source>
</evidence>
<feature type="transmembrane region" description="Helical" evidence="2">
    <location>
        <begin position="162"/>
        <end position="185"/>
    </location>
</feature>
<feature type="transmembrane region" description="Helical" evidence="2">
    <location>
        <begin position="191"/>
        <end position="212"/>
    </location>
</feature>
<evidence type="ECO:0000256" key="2">
    <source>
        <dbReference type="SAM" id="Phobius"/>
    </source>
</evidence>
<reference evidence="3" key="1">
    <citation type="submission" date="2020-02" db="EMBL/GenBank/DDBJ databases">
        <authorList>
            <person name="Palmer J.M."/>
        </authorList>
    </citation>
    <scope>NUCLEOTIDE SEQUENCE</scope>
    <source>
        <strain evidence="3">EPUS1.4</strain>
        <tissue evidence="3">Thallus</tissue>
    </source>
</reference>
<keyword evidence="2" id="KW-0472">Membrane</keyword>